<reference evidence="6 7" key="1">
    <citation type="submission" date="2019-04" db="EMBL/GenBank/DDBJ databases">
        <title>Nine Novel Phages from a Plateau Lake in Southwest China Provide Insights into Aeromonas Phage Diversity.</title>
        <authorList>
            <person name="Xiao W."/>
            <person name="Bai M."/>
            <person name="Wang Y."/>
            <person name="Cui X."/>
        </authorList>
    </citation>
    <scope>NUCLEOTIDE SEQUENCE [LARGE SCALE GENOMIC DNA]</scope>
</reference>
<dbReference type="GO" id="GO:0000287">
    <property type="term" value="F:magnesium ion binding"/>
    <property type="evidence" value="ECO:0007669"/>
    <property type="project" value="InterPro"/>
</dbReference>
<dbReference type="GO" id="GO:0046081">
    <property type="term" value="P:dUTP catabolic process"/>
    <property type="evidence" value="ECO:0007669"/>
    <property type="project" value="InterPro"/>
</dbReference>
<feature type="domain" description="dUTPase-like" evidence="5">
    <location>
        <begin position="1"/>
        <end position="123"/>
    </location>
</feature>
<evidence type="ECO:0000259" key="5">
    <source>
        <dbReference type="Pfam" id="PF00692"/>
    </source>
</evidence>
<dbReference type="EC" id="3.6.1.23" evidence="2"/>
<dbReference type="InterPro" id="IPR029054">
    <property type="entry name" value="dUTPase-like"/>
</dbReference>
<dbReference type="Proteomes" id="UP000316128">
    <property type="component" value="Segment"/>
</dbReference>
<evidence type="ECO:0000256" key="4">
    <source>
        <dbReference type="ARBA" id="ARBA00023080"/>
    </source>
</evidence>
<evidence type="ECO:0000256" key="2">
    <source>
        <dbReference type="ARBA" id="ARBA00012379"/>
    </source>
</evidence>
<evidence type="ECO:0000256" key="3">
    <source>
        <dbReference type="ARBA" id="ARBA00022801"/>
    </source>
</evidence>
<evidence type="ECO:0000313" key="7">
    <source>
        <dbReference type="Proteomes" id="UP000316128"/>
    </source>
</evidence>
<dbReference type="PANTHER" id="PTHR11241:SF0">
    <property type="entry name" value="DEOXYURIDINE 5'-TRIPHOSPHATE NUCLEOTIDOHYDROLASE"/>
    <property type="match status" value="1"/>
</dbReference>
<gene>
    <name evidence="6" type="ORF">2L372D_157</name>
</gene>
<dbReference type="GO" id="GO:0006226">
    <property type="term" value="P:dUMP biosynthetic process"/>
    <property type="evidence" value="ECO:0007669"/>
    <property type="project" value="InterPro"/>
</dbReference>
<organism evidence="6 7">
    <name type="scientific">Aeromonas phage 2L372D</name>
    <dbReference type="NCBI Taxonomy" id="2588097"/>
    <lineage>
        <taxon>Viruses</taxon>
        <taxon>Duplodnaviria</taxon>
        <taxon>Heunggongvirae</taxon>
        <taxon>Uroviricota</taxon>
        <taxon>Caudoviricetes</taxon>
        <taxon>Plateaulakevirus</taxon>
        <taxon>Plateaulakevirus pv2L372D</taxon>
    </lineage>
</organism>
<dbReference type="EMBL" id="MK804893">
    <property type="protein sequence ID" value="QDB74071.1"/>
    <property type="molecule type" value="Genomic_DNA"/>
</dbReference>
<dbReference type="Pfam" id="PF00692">
    <property type="entry name" value="dUTPase"/>
    <property type="match status" value="1"/>
</dbReference>
<keyword evidence="7" id="KW-1185">Reference proteome</keyword>
<dbReference type="Gene3D" id="2.70.40.10">
    <property type="match status" value="1"/>
</dbReference>
<protein>
    <recommendedName>
        <fullName evidence="2">dUTP diphosphatase</fullName>
        <ecNumber evidence="2">3.6.1.23</ecNumber>
    </recommendedName>
</protein>
<dbReference type="InterPro" id="IPR033704">
    <property type="entry name" value="dUTPase_trimeric"/>
</dbReference>
<proteinExistence type="inferred from homology"/>
<comment type="similarity">
    <text evidence="1">Belongs to the dUTPase family.</text>
</comment>
<dbReference type="CDD" id="cd07557">
    <property type="entry name" value="trimeric_dUTPase"/>
    <property type="match status" value="1"/>
</dbReference>
<evidence type="ECO:0000256" key="1">
    <source>
        <dbReference type="ARBA" id="ARBA00006581"/>
    </source>
</evidence>
<dbReference type="SUPFAM" id="SSF51283">
    <property type="entry name" value="dUTPase-like"/>
    <property type="match status" value="1"/>
</dbReference>
<dbReference type="InterPro" id="IPR036157">
    <property type="entry name" value="dUTPase-like_sf"/>
</dbReference>
<dbReference type="PANTHER" id="PTHR11241">
    <property type="entry name" value="DEOXYURIDINE 5'-TRIPHOSPHATE NUCLEOTIDOHYDROLASE"/>
    <property type="match status" value="1"/>
</dbReference>
<keyword evidence="4" id="KW-0546">Nucleotide metabolism</keyword>
<name>A0A4Y5TXC0_9CAUD</name>
<dbReference type="InterPro" id="IPR008181">
    <property type="entry name" value="dUTPase"/>
</dbReference>
<keyword evidence="3" id="KW-0378">Hydrolase</keyword>
<accession>A0A4Y5TXC0</accession>
<evidence type="ECO:0000313" key="6">
    <source>
        <dbReference type="EMBL" id="QDB74071.1"/>
    </source>
</evidence>
<dbReference type="GO" id="GO:0004170">
    <property type="term" value="F:dUTP diphosphatase activity"/>
    <property type="evidence" value="ECO:0007669"/>
    <property type="project" value="UniProtKB-EC"/>
</dbReference>
<sequence>MIKRQTKYSAGADLTCSKQTTIEPNQTVLVPTDYYIDNHEYHMFYMLCARSSIALKKNLILMNGVGIIDSDYKDEVKVMYRNVGTEHVTLEKGERIAQIIPLSYLPLFEALDNKREGGFGSSGTT</sequence>